<dbReference type="EMBL" id="FMUB01000008">
    <property type="protein sequence ID" value="SCX25514.1"/>
    <property type="molecule type" value="Genomic_DNA"/>
</dbReference>
<evidence type="ECO:0000313" key="8">
    <source>
        <dbReference type="Proteomes" id="UP000199707"/>
    </source>
</evidence>
<accession>A0A1G4WM00</accession>
<dbReference type="GO" id="GO:0000976">
    <property type="term" value="F:transcription cis-regulatory region binding"/>
    <property type="evidence" value="ECO:0007669"/>
    <property type="project" value="TreeGrafter"/>
</dbReference>
<dbReference type="InterPro" id="IPR050109">
    <property type="entry name" value="HTH-type_TetR-like_transc_reg"/>
</dbReference>
<gene>
    <name evidence="6" type="ORF">HZU40_10300</name>
    <name evidence="7" type="ORF">SAMN02799620_03877</name>
</gene>
<dbReference type="EMBL" id="CP059894">
    <property type="protein sequence ID" value="QNJ94612.1"/>
    <property type="molecule type" value="Genomic_DNA"/>
</dbReference>
<dbReference type="Pfam" id="PF00440">
    <property type="entry name" value="TetR_N"/>
    <property type="match status" value="1"/>
</dbReference>
<evidence type="ECO:0000256" key="2">
    <source>
        <dbReference type="ARBA" id="ARBA00023125"/>
    </source>
</evidence>
<evidence type="ECO:0000313" key="6">
    <source>
        <dbReference type="EMBL" id="QNJ94612.1"/>
    </source>
</evidence>
<evidence type="ECO:0000256" key="4">
    <source>
        <dbReference type="PROSITE-ProRule" id="PRU00335"/>
    </source>
</evidence>
<dbReference type="KEGG" id="mflu:HZU40_10300"/>
<dbReference type="PANTHER" id="PTHR30055:SF234">
    <property type="entry name" value="HTH-TYPE TRANSCRIPTIONAL REGULATOR BETI"/>
    <property type="match status" value="1"/>
</dbReference>
<dbReference type="PROSITE" id="PS50977">
    <property type="entry name" value="HTH_TETR_2"/>
    <property type="match status" value="1"/>
</dbReference>
<evidence type="ECO:0000259" key="5">
    <source>
        <dbReference type="PROSITE" id="PS50977"/>
    </source>
</evidence>
<sequence length="204" mass="22250">MTRWPPDSTRDPAASNADKIRHAALVNFAARGVGATSLREVACAAGVSIGLVQHHFGTKAGLVDAVDRYVVEVIQTTLASGPGPTTLEAFGEKVTALLVQHPTVVDYLARSLVEVTPVGSAIFDTLIEQGLTRWERRAEEGLARDDLDHTWAALNPVLLFFGTVLLRPHIERHLPAPFTSPAELERWGVAVNDMMRRGQMRPED</sequence>
<reference evidence="6 9" key="3">
    <citation type="submission" date="2020-07" db="EMBL/GenBank/DDBJ databases">
        <title>Draft genome sequence of four isobutane-metabolizing strains capable of cometabolically degrading diverse ether contaminants.</title>
        <authorList>
            <person name="Chen W."/>
            <person name="Faulkner N."/>
            <person name="Smith C."/>
            <person name="Hyman M."/>
        </authorList>
    </citation>
    <scope>NUCLEOTIDE SEQUENCE [LARGE SCALE GENOMIC DNA]</scope>
    <source>
        <strain evidence="6 9">2A</strain>
    </source>
</reference>
<proteinExistence type="predicted"/>
<evidence type="ECO:0000256" key="3">
    <source>
        <dbReference type="ARBA" id="ARBA00023163"/>
    </source>
</evidence>
<keyword evidence="3" id="KW-0804">Transcription</keyword>
<evidence type="ECO:0000313" key="9">
    <source>
        <dbReference type="Proteomes" id="UP000515498"/>
    </source>
</evidence>
<dbReference type="Gene3D" id="1.10.357.10">
    <property type="entry name" value="Tetracycline Repressor, domain 2"/>
    <property type="match status" value="1"/>
</dbReference>
<dbReference type="Proteomes" id="UP000199707">
    <property type="component" value="Unassembled WGS sequence"/>
</dbReference>
<evidence type="ECO:0000256" key="1">
    <source>
        <dbReference type="ARBA" id="ARBA00023015"/>
    </source>
</evidence>
<reference evidence="8" key="2">
    <citation type="submission" date="2016-10" db="EMBL/GenBank/DDBJ databases">
        <authorList>
            <person name="Varghese N."/>
            <person name="Submissions S."/>
        </authorList>
    </citation>
    <scope>NUCLEOTIDE SEQUENCE [LARGE SCALE GENOMIC DNA]</scope>
    <source>
        <strain evidence="8">UNC267MFSha1.1M11</strain>
    </source>
</reference>
<evidence type="ECO:0000313" key="7">
    <source>
        <dbReference type="EMBL" id="SCX25514.1"/>
    </source>
</evidence>
<dbReference type="SUPFAM" id="SSF46689">
    <property type="entry name" value="Homeodomain-like"/>
    <property type="match status" value="1"/>
</dbReference>
<reference evidence="7" key="1">
    <citation type="submission" date="2016-10" db="EMBL/GenBank/DDBJ databases">
        <authorList>
            <person name="de Groot N.N."/>
        </authorList>
    </citation>
    <scope>NUCLEOTIDE SEQUENCE [LARGE SCALE GENOMIC DNA]</scope>
    <source>
        <strain evidence="7">UNC267MFSha1.1M11</strain>
    </source>
</reference>
<dbReference type="RefSeq" id="WP_090359831.1">
    <property type="nucleotide sequence ID" value="NZ_CP059894.1"/>
</dbReference>
<dbReference type="GO" id="GO:0003700">
    <property type="term" value="F:DNA-binding transcription factor activity"/>
    <property type="evidence" value="ECO:0007669"/>
    <property type="project" value="TreeGrafter"/>
</dbReference>
<feature type="domain" description="HTH tetR-type" evidence="5">
    <location>
        <begin position="14"/>
        <end position="74"/>
    </location>
</feature>
<dbReference type="InterPro" id="IPR001647">
    <property type="entry name" value="HTH_TetR"/>
</dbReference>
<keyword evidence="1" id="KW-0805">Transcription regulation</keyword>
<feature type="DNA-binding region" description="H-T-H motif" evidence="4">
    <location>
        <begin position="37"/>
        <end position="56"/>
    </location>
</feature>
<keyword evidence="2 4" id="KW-0238">DNA-binding</keyword>
<protein>
    <submittedName>
        <fullName evidence="6">TetR/AcrR family transcriptional regulator</fullName>
    </submittedName>
    <submittedName>
        <fullName evidence="7">Transcriptional regulator, TetR family</fullName>
    </submittedName>
</protein>
<dbReference type="AlphaFoldDB" id="A0A1G4WM00"/>
<name>A0A1G4WM00_9MYCO</name>
<dbReference type="InterPro" id="IPR009057">
    <property type="entry name" value="Homeodomain-like_sf"/>
</dbReference>
<dbReference type="Proteomes" id="UP000515498">
    <property type="component" value="Chromosome"/>
</dbReference>
<organism evidence="7 8">
    <name type="scientific">Mycolicibacterium fluoranthenivorans</name>
    <dbReference type="NCBI Taxonomy" id="258505"/>
    <lineage>
        <taxon>Bacteria</taxon>
        <taxon>Bacillati</taxon>
        <taxon>Actinomycetota</taxon>
        <taxon>Actinomycetes</taxon>
        <taxon>Mycobacteriales</taxon>
        <taxon>Mycobacteriaceae</taxon>
        <taxon>Mycolicibacterium</taxon>
    </lineage>
</organism>
<dbReference type="PANTHER" id="PTHR30055">
    <property type="entry name" value="HTH-TYPE TRANSCRIPTIONAL REGULATOR RUTR"/>
    <property type="match status" value="1"/>
</dbReference>